<comment type="caution">
    <text evidence="1">The sequence shown here is derived from an EMBL/GenBank/DDBJ whole genome shotgun (WGS) entry which is preliminary data.</text>
</comment>
<dbReference type="EMBL" id="JAHUZB010000003">
    <property type="protein sequence ID" value="MBV7390593.1"/>
    <property type="molecule type" value="Genomic_DNA"/>
</dbReference>
<dbReference type="RefSeq" id="WP_218325652.1">
    <property type="nucleotide sequence ID" value="NZ_JAHUZB010000003.1"/>
</dbReference>
<evidence type="ECO:0008006" key="3">
    <source>
        <dbReference type="Google" id="ProtNLM"/>
    </source>
</evidence>
<evidence type="ECO:0000313" key="2">
    <source>
        <dbReference type="Proteomes" id="UP000774130"/>
    </source>
</evidence>
<organism evidence="1 2">
    <name type="scientific">Enterococcus alishanensis</name>
    <dbReference type="NCBI Taxonomy" id="1303817"/>
    <lineage>
        <taxon>Bacteria</taxon>
        <taxon>Bacillati</taxon>
        <taxon>Bacillota</taxon>
        <taxon>Bacilli</taxon>
        <taxon>Lactobacillales</taxon>
        <taxon>Enterococcaceae</taxon>
        <taxon>Enterococcus</taxon>
    </lineage>
</organism>
<proteinExistence type="predicted"/>
<sequence>MLKDLKTRPNFKRVVALLLVVAFACLIALTNAKFLSTFGLNSPQARVSFFLGDEELIQPINGEELAPGESKTDIDILLSNRQDFKKTEVSMIYTIKVNNYGSLPLTYQLFKIAADGAKTEITDFKNNLNHSEELGPGNIAEANVNYCLRIHWPEEYNQLKYSNDLEVSRLTIQAEQMD</sequence>
<gene>
    <name evidence="1" type="ORF">KUA55_07875</name>
</gene>
<keyword evidence="2" id="KW-1185">Reference proteome</keyword>
<reference evidence="1 2" key="1">
    <citation type="submission" date="2021-06" db="EMBL/GenBank/DDBJ databases">
        <title>Enterococcus alishanensis sp. nov., a novel lactic acid bacterium isolated from fresh coffee beans.</title>
        <authorList>
            <person name="Chen Y.-S."/>
        </authorList>
    </citation>
    <scope>NUCLEOTIDE SEQUENCE [LARGE SCALE GENOMIC DNA]</scope>
    <source>
        <strain evidence="1 2">ALS3</strain>
    </source>
</reference>
<protein>
    <recommendedName>
        <fullName evidence="3">DUF4352 domain-containing protein</fullName>
    </recommendedName>
</protein>
<dbReference type="Proteomes" id="UP000774130">
    <property type="component" value="Unassembled WGS sequence"/>
</dbReference>
<name>A0ABS6TCE9_9ENTE</name>
<accession>A0ABS6TCE9</accession>
<evidence type="ECO:0000313" key="1">
    <source>
        <dbReference type="EMBL" id="MBV7390593.1"/>
    </source>
</evidence>
<dbReference type="PROSITE" id="PS51257">
    <property type="entry name" value="PROKAR_LIPOPROTEIN"/>
    <property type="match status" value="1"/>
</dbReference>